<evidence type="ECO:0000313" key="9">
    <source>
        <dbReference type="Proteomes" id="UP000504615"/>
    </source>
</evidence>
<evidence type="ECO:0000256" key="7">
    <source>
        <dbReference type="ARBA" id="ARBA00023180"/>
    </source>
</evidence>
<keyword evidence="9" id="KW-1185">Reference proteome</keyword>
<evidence type="ECO:0000256" key="4">
    <source>
        <dbReference type="ARBA" id="ARBA00022989"/>
    </source>
</evidence>
<keyword evidence="4 8" id="KW-1133">Transmembrane helix</keyword>
<evidence type="ECO:0000313" key="10">
    <source>
        <dbReference type="RefSeq" id="XP_011647376.1"/>
    </source>
</evidence>
<keyword evidence="7" id="KW-0325">Glycoprotein</keyword>
<dbReference type="OrthoDB" id="8195814at2759"/>
<dbReference type="SUPFAM" id="SSF53850">
    <property type="entry name" value="Periplasmic binding protein-like II"/>
    <property type="match status" value="1"/>
</dbReference>
<reference evidence="10" key="1">
    <citation type="submission" date="2025-08" db="UniProtKB">
        <authorList>
            <consortium name="RefSeq"/>
        </authorList>
    </citation>
    <scope>IDENTIFICATION</scope>
</reference>
<organism evidence="9 10">
    <name type="scientific">Pogonomyrmex barbatus</name>
    <name type="common">red harvester ant</name>
    <dbReference type="NCBI Taxonomy" id="144034"/>
    <lineage>
        <taxon>Eukaryota</taxon>
        <taxon>Metazoa</taxon>
        <taxon>Ecdysozoa</taxon>
        <taxon>Arthropoda</taxon>
        <taxon>Hexapoda</taxon>
        <taxon>Insecta</taxon>
        <taxon>Pterygota</taxon>
        <taxon>Neoptera</taxon>
        <taxon>Endopterygota</taxon>
        <taxon>Hymenoptera</taxon>
        <taxon>Apocrita</taxon>
        <taxon>Aculeata</taxon>
        <taxon>Formicoidea</taxon>
        <taxon>Formicidae</taxon>
        <taxon>Myrmicinae</taxon>
        <taxon>Pogonomyrmex</taxon>
    </lineage>
</organism>
<dbReference type="PANTHER" id="PTHR42643">
    <property type="entry name" value="IONOTROPIC RECEPTOR 20A-RELATED"/>
    <property type="match status" value="1"/>
</dbReference>
<evidence type="ECO:0000256" key="6">
    <source>
        <dbReference type="ARBA" id="ARBA00023170"/>
    </source>
</evidence>
<proteinExistence type="predicted"/>
<name>A0A6I9XMV5_9HYME</name>
<evidence type="ECO:0000256" key="1">
    <source>
        <dbReference type="ARBA" id="ARBA00004651"/>
    </source>
</evidence>
<gene>
    <name evidence="10" type="primary">LOC105433663</name>
</gene>
<feature type="transmembrane region" description="Helical" evidence="8">
    <location>
        <begin position="711"/>
        <end position="727"/>
    </location>
</feature>
<evidence type="ECO:0000256" key="2">
    <source>
        <dbReference type="ARBA" id="ARBA00022475"/>
    </source>
</evidence>
<dbReference type="AlphaFoldDB" id="A0A6I9XMV5"/>
<evidence type="ECO:0000256" key="5">
    <source>
        <dbReference type="ARBA" id="ARBA00023136"/>
    </source>
</evidence>
<dbReference type="GO" id="GO:0005886">
    <property type="term" value="C:plasma membrane"/>
    <property type="evidence" value="ECO:0007669"/>
    <property type="project" value="UniProtKB-SubCell"/>
</dbReference>
<dbReference type="KEGG" id="pbar:105433663"/>
<feature type="transmembrane region" description="Helical" evidence="8">
    <location>
        <begin position="552"/>
        <end position="570"/>
    </location>
</feature>
<dbReference type="RefSeq" id="XP_011647376.1">
    <property type="nucleotide sequence ID" value="XM_011649074.2"/>
</dbReference>
<protein>
    <submittedName>
        <fullName evidence="10">Uncharacterized protein LOC105433663</fullName>
    </submittedName>
</protein>
<keyword evidence="3 8" id="KW-0812">Transmembrane</keyword>
<sequence length="738" mass="84776">MYDLIVYNEREYLYEENSWGMTQSSLLNRINKGMLMPSFTKKMIHELALVTFFLRTVSNSDCQWHNAIEFWSNVVCSIENVKTVNFHGVFDSGRNSIFLDQCFQTFVKDITHKCQATIASKIYMLRDSENLTSFITNNDITQRVVERSSICKITSGGKIPSQAIKSLIARRTQIRSGRVSGKNTWNIHIILARDIHSFNQISKDASTFPWNPQDRFIALIALPEENNSLSNPELDDILKTLWFKRKVQKILVSNVILVNDTIQINQTMHTYNPFAKVNDSVWGKVEIITVKTVKEASNVLSHLTYHRTKNMNGYELKVGYFKQGQTIAKPIISRSNLHYNYADVFKGFDEIMLNTIAQDMNFKVTHIHPTDNKSYGHQLPNGTYVGAIAYTGDVVHGRTDICFVSFFVKKYSIKLKEDVEFTTYVDFDRLCVVVPKATKIPKGIRIYHFFPLSIWICSMLTHIFTYLTWYFLQVFTPKRTERISFRTTIYRSFLLNAGCPQKLPNTSAERILLSGILLANVTLVGIFGGILYNSFAHDMYYPDIHNLHDLDVSGLPILLTSISLIDLFGCNNNVDSTPLMENLRKKLQYGPHAVSIAAHHRNVSALARERYFPIINEELFDVDGPLLHLVEECPGKFYLSYLLPKNSILNEKINALINQLNQAGLPSLWNQHIIHAFIVQKRLLTKEKLARDRKEIDGFVPFNLSDMQSSFYMLLIGLLISTIVFFHEKGWLKVSLLH</sequence>
<keyword evidence="2" id="KW-1003">Cell membrane</keyword>
<comment type="subcellular location">
    <subcellularLocation>
        <location evidence="1">Cell membrane</location>
        <topology evidence="1">Multi-pass membrane protein</topology>
    </subcellularLocation>
</comment>
<dbReference type="InterPro" id="IPR052192">
    <property type="entry name" value="Insect_Ionotropic_Sensory_Rcpt"/>
</dbReference>
<keyword evidence="5 8" id="KW-0472">Membrane</keyword>
<accession>A0A6I9XMV5</accession>
<feature type="transmembrane region" description="Helical" evidence="8">
    <location>
        <begin position="449"/>
        <end position="472"/>
    </location>
</feature>
<dbReference type="Proteomes" id="UP000504615">
    <property type="component" value="Unplaced"/>
</dbReference>
<dbReference type="GeneID" id="105433663"/>
<feature type="transmembrane region" description="Helical" evidence="8">
    <location>
        <begin position="511"/>
        <end position="532"/>
    </location>
</feature>
<evidence type="ECO:0000256" key="8">
    <source>
        <dbReference type="SAM" id="Phobius"/>
    </source>
</evidence>
<dbReference type="PANTHER" id="PTHR42643:SF38">
    <property type="entry name" value="IONOTROPIC RECEPTOR 100A"/>
    <property type="match status" value="1"/>
</dbReference>
<keyword evidence="6" id="KW-0675">Receptor</keyword>
<dbReference type="Gene3D" id="3.40.190.10">
    <property type="entry name" value="Periplasmic binding protein-like II"/>
    <property type="match status" value="1"/>
</dbReference>
<evidence type="ECO:0000256" key="3">
    <source>
        <dbReference type="ARBA" id="ARBA00022692"/>
    </source>
</evidence>